<dbReference type="Gene3D" id="2.60.120.40">
    <property type="match status" value="1"/>
</dbReference>
<protein>
    <recommendedName>
        <fullName evidence="6">C1q domain-containing protein</fullName>
    </recommendedName>
</protein>
<reference evidence="8" key="1">
    <citation type="submission" date="2024-04" db="EMBL/GenBank/DDBJ databases">
        <title>Salinicola lusitanus LLJ914,a marine bacterium isolated from the Okinawa Trough.</title>
        <authorList>
            <person name="Li J."/>
        </authorList>
    </citation>
    <scope>NUCLEOTIDE SEQUENCE [LARGE SCALE GENOMIC DNA]</scope>
</reference>
<evidence type="ECO:0000259" key="6">
    <source>
        <dbReference type="PROSITE" id="PS50871"/>
    </source>
</evidence>
<keyword evidence="2" id="KW-0964">Secreted</keyword>
<dbReference type="PRINTS" id="PR00007">
    <property type="entry name" value="COMPLEMNTC1Q"/>
</dbReference>
<name>A0AAW0MVW4_9GOBI</name>
<dbReference type="AlphaFoldDB" id="A0AAW0MVW4"/>
<dbReference type="Proteomes" id="UP001460270">
    <property type="component" value="Unassembled WGS sequence"/>
</dbReference>
<feature type="region of interest" description="Disordered" evidence="5">
    <location>
        <begin position="180"/>
        <end position="203"/>
    </location>
</feature>
<dbReference type="InterPro" id="IPR050392">
    <property type="entry name" value="Collagen/C1q_domain"/>
</dbReference>
<organism evidence="7 8">
    <name type="scientific">Mugilogobius chulae</name>
    <name type="common">yellowstripe goby</name>
    <dbReference type="NCBI Taxonomy" id="88201"/>
    <lineage>
        <taxon>Eukaryota</taxon>
        <taxon>Metazoa</taxon>
        <taxon>Chordata</taxon>
        <taxon>Craniata</taxon>
        <taxon>Vertebrata</taxon>
        <taxon>Euteleostomi</taxon>
        <taxon>Actinopterygii</taxon>
        <taxon>Neopterygii</taxon>
        <taxon>Teleostei</taxon>
        <taxon>Neoteleostei</taxon>
        <taxon>Acanthomorphata</taxon>
        <taxon>Gobiaria</taxon>
        <taxon>Gobiiformes</taxon>
        <taxon>Gobioidei</taxon>
        <taxon>Gobiidae</taxon>
        <taxon>Gobionellinae</taxon>
        <taxon>Mugilogobius</taxon>
    </lineage>
</organism>
<feature type="domain" description="C1q" evidence="6">
    <location>
        <begin position="12"/>
        <end position="145"/>
    </location>
</feature>
<dbReference type="SMART" id="SM00110">
    <property type="entry name" value="C1Q"/>
    <property type="match status" value="1"/>
</dbReference>
<dbReference type="InterPro" id="IPR001073">
    <property type="entry name" value="C1q_dom"/>
</dbReference>
<evidence type="ECO:0000313" key="7">
    <source>
        <dbReference type="EMBL" id="KAK7881027.1"/>
    </source>
</evidence>
<comment type="subcellular location">
    <subcellularLocation>
        <location evidence="1">Secreted</location>
        <location evidence="1">Extracellular space</location>
        <location evidence="1">Extracellular matrix</location>
    </subcellularLocation>
</comment>
<evidence type="ECO:0000256" key="4">
    <source>
        <dbReference type="ARBA" id="ARBA00023119"/>
    </source>
</evidence>
<evidence type="ECO:0000256" key="1">
    <source>
        <dbReference type="ARBA" id="ARBA00004498"/>
    </source>
</evidence>
<keyword evidence="3" id="KW-0272">Extracellular matrix</keyword>
<dbReference type="EMBL" id="JBBPFD010000032">
    <property type="protein sequence ID" value="KAK7881027.1"/>
    <property type="molecule type" value="Genomic_DNA"/>
</dbReference>
<evidence type="ECO:0000313" key="8">
    <source>
        <dbReference type="Proteomes" id="UP001460270"/>
    </source>
</evidence>
<evidence type="ECO:0000256" key="2">
    <source>
        <dbReference type="ARBA" id="ARBA00022525"/>
    </source>
</evidence>
<dbReference type="PANTHER" id="PTHR15427:SF52">
    <property type="entry name" value="C1Q DOMAIN-CONTAINING PROTEIN"/>
    <property type="match status" value="1"/>
</dbReference>
<dbReference type="InterPro" id="IPR008983">
    <property type="entry name" value="Tumour_necrosis_fac-like_dom"/>
</dbReference>
<evidence type="ECO:0000256" key="3">
    <source>
        <dbReference type="ARBA" id="ARBA00022530"/>
    </source>
</evidence>
<evidence type="ECO:0000256" key="5">
    <source>
        <dbReference type="SAM" id="MobiDB-lite"/>
    </source>
</evidence>
<dbReference type="SUPFAM" id="SSF49842">
    <property type="entry name" value="TNF-like"/>
    <property type="match status" value="1"/>
</dbReference>
<dbReference type="PANTHER" id="PTHR15427">
    <property type="entry name" value="EMILIN ELASTIN MICROFIBRIL INTERFACE-LOCATED PROTEIN ELASTIN MICROFIBRIL INTERFACER"/>
    <property type="match status" value="1"/>
</dbReference>
<comment type="caution">
    <text evidence="7">The sequence shown here is derived from an EMBL/GenBank/DDBJ whole genome shotgun (WGS) entry which is preliminary data.</text>
</comment>
<sequence>MPGMPGAPGPCMPSVKSAFSAALTANFPAPDLPVAFSKVFYNIQNSYIASMGIYVAPINGTYVFSFHLTVSQRVLKVGLFHNFDPILKTTDTSSLGTLSHSLVLHLSEGDGVWLQVKDSSTNGMITGEESSSIFSGYLLYPDICDGLTLDLGLGVGRDFKGLPEGVLGPGVGTGPVPPATPDGSKFMGPFTWDKPTAAPTTKP</sequence>
<gene>
    <name evidence="7" type="ORF">WMY93_030616</name>
</gene>
<accession>A0AAW0MVW4</accession>
<dbReference type="GO" id="GO:0005581">
    <property type="term" value="C:collagen trimer"/>
    <property type="evidence" value="ECO:0007669"/>
    <property type="project" value="UniProtKB-KW"/>
</dbReference>
<keyword evidence="4" id="KW-0176">Collagen</keyword>
<dbReference type="Pfam" id="PF00386">
    <property type="entry name" value="C1q"/>
    <property type="match status" value="1"/>
</dbReference>
<proteinExistence type="predicted"/>
<keyword evidence="8" id="KW-1185">Reference proteome</keyword>
<dbReference type="PROSITE" id="PS50871">
    <property type="entry name" value="C1Q"/>
    <property type="match status" value="1"/>
</dbReference>